<evidence type="ECO:0000313" key="4">
    <source>
        <dbReference type="Proteomes" id="UP000298468"/>
    </source>
</evidence>
<comment type="caution">
    <text evidence="3">The sequence shown here is derived from an EMBL/GenBank/DDBJ whole genome shotgun (WGS) entry which is preliminary data.</text>
</comment>
<proteinExistence type="inferred from homology"/>
<comment type="similarity">
    <text evidence="1">Belongs to the UPF0065 (bug) family.</text>
</comment>
<feature type="signal peptide" evidence="2">
    <location>
        <begin position="1"/>
        <end position="25"/>
    </location>
</feature>
<dbReference type="InterPro" id="IPR042100">
    <property type="entry name" value="Bug_dom1"/>
</dbReference>
<dbReference type="Gene3D" id="3.40.190.150">
    <property type="entry name" value="Bordetella uptake gene, domain 1"/>
    <property type="match status" value="1"/>
</dbReference>
<keyword evidence="4" id="KW-1185">Reference proteome</keyword>
<feature type="chain" id="PRO_5021016582" evidence="2">
    <location>
        <begin position="26"/>
        <end position="326"/>
    </location>
</feature>
<protein>
    <submittedName>
        <fullName evidence="3">Tripartite tricarboxylate transporter substrate binding protein</fullName>
    </submittedName>
</protein>
<dbReference type="EMBL" id="SOHM01000002">
    <property type="protein sequence ID" value="TFD95230.1"/>
    <property type="molecule type" value="Genomic_DNA"/>
</dbReference>
<dbReference type="Proteomes" id="UP000298468">
    <property type="component" value="Unassembled WGS sequence"/>
</dbReference>
<dbReference type="SUPFAM" id="SSF53850">
    <property type="entry name" value="Periplasmic binding protein-like II"/>
    <property type="match status" value="1"/>
</dbReference>
<evidence type="ECO:0000256" key="2">
    <source>
        <dbReference type="SAM" id="SignalP"/>
    </source>
</evidence>
<accession>A0A4R9C0C3</accession>
<dbReference type="PANTHER" id="PTHR42928:SF3">
    <property type="entry name" value="UPF0065 PROTEIN YFLP"/>
    <property type="match status" value="1"/>
</dbReference>
<dbReference type="CDD" id="cd07012">
    <property type="entry name" value="PBP2_Bug_TTT"/>
    <property type="match status" value="1"/>
</dbReference>
<dbReference type="AlphaFoldDB" id="A0A4R9C0C3"/>
<dbReference type="InterPro" id="IPR005064">
    <property type="entry name" value="BUG"/>
</dbReference>
<dbReference type="OrthoDB" id="9780943at2"/>
<dbReference type="PANTHER" id="PTHR42928">
    <property type="entry name" value="TRICARBOXYLATE-BINDING PROTEIN"/>
    <property type="match status" value="1"/>
</dbReference>
<dbReference type="Pfam" id="PF03401">
    <property type="entry name" value="TctC"/>
    <property type="match status" value="1"/>
</dbReference>
<sequence length="326" mass="33755">MKQVLRTIAFSSAVALITGLAVANAAATGSSSTVRNKLTVMAPASPGGGWDGFSRESQAALRSEGIVNNVQVANVPGAGGTIGLSQLVQMSGRDDILMATGGVMIGAVSLGDTPESLQDVTPIARVADDYAALVVPADSPITSLDDFIEVWQADPEGTSIAGGSLGSIDHLMTGLLAGAIGLDPEQANYIAYSGGGEALSALLSHTTTGGISGYNEISGQVEAGQLRVLAVSSPERMPGVEVPTFMELGVDVTMSNWRGYVAPPGLDEAQTAELAAIVEEMQASSAWREVLKRNNWTDSYLVGPDFEAFLVEQQTEIDTIIEELGL</sequence>
<reference evidence="3 4" key="1">
    <citation type="submission" date="2019-03" db="EMBL/GenBank/DDBJ databases">
        <title>Genomics of glacier-inhabiting Cryobacterium strains.</title>
        <authorList>
            <person name="Liu Q."/>
            <person name="Xin Y.-H."/>
        </authorList>
    </citation>
    <scope>NUCLEOTIDE SEQUENCE [LARGE SCALE GENOMIC DNA]</scope>
    <source>
        <strain evidence="3 4">Sr59</strain>
    </source>
</reference>
<dbReference type="Gene3D" id="3.40.190.10">
    <property type="entry name" value="Periplasmic binding protein-like II"/>
    <property type="match status" value="1"/>
</dbReference>
<keyword evidence="2" id="KW-0732">Signal</keyword>
<gene>
    <name evidence="3" type="ORF">E3T61_00925</name>
</gene>
<organism evidence="3 4">
    <name type="scientific">Cryobacterium lactosi</name>
    <dbReference type="NCBI Taxonomy" id="1259202"/>
    <lineage>
        <taxon>Bacteria</taxon>
        <taxon>Bacillati</taxon>
        <taxon>Actinomycetota</taxon>
        <taxon>Actinomycetes</taxon>
        <taxon>Micrococcales</taxon>
        <taxon>Microbacteriaceae</taxon>
        <taxon>Cryobacterium</taxon>
    </lineage>
</organism>
<dbReference type="RefSeq" id="WP_134639043.1">
    <property type="nucleotide sequence ID" value="NZ_SOHM01000002.1"/>
</dbReference>
<evidence type="ECO:0000256" key="1">
    <source>
        <dbReference type="ARBA" id="ARBA00006987"/>
    </source>
</evidence>
<name>A0A4R9C0C3_9MICO</name>
<evidence type="ECO:0000313" key="3">
    <source>
        <dbReference type="EMBL" id="TFD95230.1"/>
    </source>
</evidence>
<dbReference type="PIRSF" id="PIRSF017082">
    <property type="entry name" value="YflP"/>
    <property type="match status" value="1"/>
</dbReference>